<protein>
    <submittedName>
        <fullName evidence="1">Uncharacterized protein</fullName>
    </submittedName>
</protein>
<dbReference type="Proteomes" id="UP001055101">
    <property type="component" value="Unassembled WGS sequence"/>
</dbReference>
<sequence length="68" mass="7398">MQFDLPTIEPTTDLPKATNALLQAVASGEFTPSEAADVGRAVDAHVKAIEASDLHERLARIEESMQHR</sequence>
<evidence type="ECO:0000313" key="1">
    <source>
        <dbReference type="EMBL" id="GJE56956.1"/>
    </source>
</evidence>
<proteinExistence type="predicted"/>
<gene>
    <name evidence="1" type="ORF">EKPJFOCH_3466</name>
</gene>
<keyword evidence="2" id="KW-1185">Reference proteome</keyword>
<reference evidence="1" key="1">
    <citation type="journal article" date="2021" name="Front. Microbiol.">
        <title>Comprehensive Comparative Genomics and Phenotyping of Methylobacterium Species.</title>
        <authorList>
            <person name="Alessa O."/>
            <person name="Ogura Y."/>
            <person name="Fujitani Y."/>
            <person name="Takami H."/>
            <person name="Hayashi T."/>
            <person name="Sahin N."/>
            <person name="Tani A."/>
        </authorList>
    </citation>
    <scope>NUCLEOTIDE SEQUENCE</scope>
    <source>
        <strain evidence="1">DSM 23674</strain>
    </source>
</reference>
<accession>A0ABQ4TNT6</accession>
<organism evidence="1 2">
    <name type="scientific">Methylobacterium thuringiense</name>
    <dbReference type="NCBI Taxonomy" id="1003091"/>
    <lineage>
        <taxon>Bacteria</taxon>
        <taxon>Pseudomonadati</taxon>
        <taxon>Pseudomonadota</taxon>
        <taxon>Alphaproteobacteria</taxon>
        <taxon>Hyphomicrobiales</taxon>
        <taxon>Methylobacteriaceae</taxon>
        <taxon>Methylobacterium</taxon>
    </lineage>
</organism>
<dbReference type="EMBL" id="BPRA01000015">
    <property type="protein sequence ID" value="GJE56956.1"/>
    <property type="molecule type" value="Genomic_DNA"/>
</dbReference>
<comment type="caution">
    <text evidence="1">The sequence shown here is derived from an EMBL/GenBank/DDBJ whole genome shotgun (WGS) entry which is preliminary data.</text>
</comment>
<evidence type="ECO:0000313" key="2">
    <source>
        <dbReference type="Proteomes" id="UP001055101"/>
    </source>
</evidence>
<reference evidence="1" key="2">
    <citation type="submission" date="2021-08" db="EMBL/GenBank/DDBJ databases">
        <authorList>
            <person name="Tani A."/>
            <person name="Ola A."/>
            <person name="Ogura Y."/>
            <person name="Katsura K."/>
            <person name="Hayashi T."/>
        </authorList>
    </citation>
    <scope>NUCLEOTIDE SEQUENCE</scope>
    <source>
        <strain evidence="1">DSM 23674</strain>
    </source>
</reference>
<name>A0ABQ4TNT6_9HYPH</name>